<dbReference type="EMBL" id="CAJNOR010015396">
    <property type="protein sequence ID" value="CAF1682111.1"/>
    <property type="molecule type" value="Genomic_DNA"/>
</dbReference>
<evidence type="ECO:0000313" key="3">
    <source>
        <dbReference type="Proteomes" id="UP000663828"/>
    </source>
</evidence>
<dbReference type="Pfam" id="PF00450">
    <property type="entry name" value="Peptidase_S10"/>
    <property type="match status" value="1"/>
</dbReference>
<comment type="caution">
    <text evidence="2">The sequence shown here is derived from an EMBL/GenBank/DDBJ whole genome shotgun (WGS) entry which is preliminary data.</text>
</comment>
<proteinExistence type="inferred from homology"/>
<accession>A0A816H6I0</accession>
<dbReference type="GO" id="GO:0006508">
    <property type="term" value="P:proteolysis"/>
    <property type="evidence" value="ECO:0007669"/>
    <property type="project" value="InterPro"/>
</dbReference>
<sequence length="100" mass="11460">MYIILLKTFICFSIFYYGVTSLQANDFYVENLPLLPQSESSMNMHAGYLPVNSQNHGSLFFWHFPNKFISDKSRTIIWLNGGPGQSSLIGAWTEIGPFRF</sequence>
<keyword evidence="3" id="KW-1185">Reference proteome</keyword>
<evidence type="ECO:0008006" key="4">
    <source>
        <dbReference type="Google" id="ProtNLM"/>
    </source>
</evidence>
<dbReference type="SUPFAM" id="SSF53474">
    <property type="entry name" value="alpha/beta-Hydrolases"/>
    <property type="match status" value="1"/>
</dbReference>
<name>A0A816H6I0_ADIRI</name>
<reference evidence="2" key="1">
    <citation type="submission" date="2021-02" db="EMBL/GenBank/DDBJ databases">
        <authorList>
            <person name="Nowell W R."/>
        </authorList>
    </citation>
    <scope>NUCLEOTIDE SEQUENCE</scope>
</reference>
<dbReference type="GO" id="GO:0004185">
    <property type="term" value="F:serine-type carboxypeptidase activity"/>
    <property type="evidence" value="ECO:0007669"/>
    <property type="project" value="InterPro"/>
</dbReference>
<dbReference type="InterPro" id="IPR029058">
    <property type="entry name" value="AB_hydrolase_fold"/>
</dbReference>
<dbReference type="AlphaFoldDB" id="A0A816H6I0"/>
<comment type="similarity">
    <text evidence="1">Belongs to the peptidase S10 family.</text>
</comment>
<feature type="non-terminal residue" evidence="2">
    <location>
        <position position="100"/>
    </location>
</feature>
<dbReference type="Gene3D" id="3.40.50.1820">
    <property type="entry name" value="alpha/beta hydrolase"/>
    <property type="match status" value="1"/>
</dbReference>
<evidence type="ECO:0000313" key="2">
    <source>
        <dbReference type="EMBL" id="CAF1682111.1"/>
    </source>
</evidence>
<protein>
    <recommendedName>
        <fullName evidence="4">Serine carboxypeptidase</fullName>
    </recommendedName>
</protein>
<dbReference type="Proteomes" id="UP000663828">
    <property type="component" value="Unassembled WGS sequence"/>
</dbReference>
<dbReference type="InterPro" id="IPR001563">
    <property type="entry name" value="Peptidase_S10"/>
</dbReference>
<gene>
    <name evidence="2" type="ORF">XAT740_LOCUS60824</name>
</gene>
<evidence type="ECO:0000256" key="1">
    <source>
        <dbReference type="ARBA" id="ARBA00009431"/>
    </source>
</evidence>
<organism evidence="2 3">
    <name type="scientific">Adineta ricciae</name>
    <name type="common">Rotifer</name>
    <dbReference type="NCBI Taxonomy" id="249248"/>
    <lineage>
        <taxon>Eukaryota</taxon>
        <taxon>Metazoa</taxon>
        <taxon>Spiralia</taxon>
        <taxon>Gnathifera</taxon>
        <taxon>Rotifera</taxon>
        <taxon>Eurotatoria</taxon>
        <taxon>Bdelloidea</taxon>
        <taxon>Adinetida</taxon>
        <taxon>Adinetidae</taxon>
        <taxon>Adineta</taxon>
    </lineage>
</organism>